<keyword evidence="3" id="KW-0479">Metal-binding</keyword>
<comment type="caution">
    <text evidence="9">The sequence shown here is derived from an EMBL/GenBank/DDBJ whole genome shotgun (WGS) entry which is preliminary data.</text>
</comment>
<dbReference type="PROSITE" id="PS51332">
    <property type="entry name" value="B12_BINDING"/>
    <property type="match status" value="1"/>
</dbReference>
<dbReference type="InterPro" id="IPR058240">
    <property type="entry name" value="rSAM_sf"/>
</dbReference>
<evidence type="ECO:0000256" key="4">
    <source>
        <dbReference type="ARBA" id="ARBA00023004"/>
    </source>
</evidence>
<dbReference type="SMART" id="SM00729">
    <property type="entry name" value="Elp3"/>
    <property type="match status" value="1"/>
</dbReference>
<proteinExistence type="predicted"/>
<dbReference type="EMBL" id="SPMZ01000019">
    <property type="protein sequence ID" value="NMQ19073.1"/>
    <property type="molecule type" value="Genomic_DNA"/>
</dbReference>
<evidence type="ECO:0000256" key="5">
    <source>
        <dbReference type="ARBA" id="ARBA00023014"/>
    </source>
</evidence>
<dbReference type="PROSITE" id="PS51918">
    <property type="entry name" value="RADICAL_SAM"/>
    <property type="match status" value="1"/>
</dbReference>
<keyword evidence="10" id="KW-1185">Reference proteome</keyword>
<dbReference type="SUPFAM" id="SSF102114">
    <property type="entry name" value="Radical SAM enzymes"/>
    <property type="match status" value="1"/>
</dbReference>
<dbReference type="SFLD" id="SFLDG01082">
    <property type="entry name" value="B12-binding_domain_containing"/>
    <property type="match status" value="1"/>
</dbReference>
<dbReference type="RefSeq" id="WP_169248358.1">
    <property type="nucleotide sequence ID" value="NZ_SPMZ01000019.1"/>
</dbReference>
<dbReference type="Pfam" id="PF04055">
    <property type="entry name" value="Radical_SAM"/>
    <property type="match status" value="1"/>
</dbReference>
<dbReference type="Gene3D" id="3.80.30.20">
    <property type="entry name" value="tm_1862 like domain"/>
    <property type="match status" value="1"/>
</dbReference>
<dbReference type="Pfam" id="PF13311">
    <property type="entry name" value="DUF4080"/>
    <property type="match status" value="1"/>
</dbReference>
<evidence type="ECO:0000313" key="10">
    <source>
        <dbReference type="Proteomes" id="UP000760480"/>
    </source>
</evidence>
<dbReference type="SFLD" id="SFLDS00029">
    <property type="entry name" value="Radical_SAM"/>
    <property type="match status" value="1"/>
</dbReference>
<organism evidence="9 10">
    <name type="scientific">Candidatus Competibacter phosphatis</name>
    <dbReference type="NCBI Taxonomy" id="221280"/>
    <lineage>
        <taxon>Bacteria</taxon>
        <taxon>Pseudomonadati</taxon>
        <taxon>Pseudomonadota</taxon>
        <taxon>Gammaproteobacteria</taxon>
        <taxon>Candidatus Competibacteraceae</taxon>
        <taxon>Candidatus Competibacter</taxon>
    </lineage>
</organism>
<feature type="compositionally biased region" description="Polar residues" evidence="6">
    <location>
        <begin position="489"/>
        <end position="500"/>
    </location>
</feature>
<name>A0ABX1TI66_9GAMM</name>
<dbReference type="PANTHER" id="PTHR43409:SF16">
    <property type="entry name" value="SLR0320 PROTEIN"/>
    <property type="match status" value="1"/>
</dbReference>
<dbReference type="Pfam" id="PF02310">
    <property type="entry name" value="B12-binding"/>
    <property type="match status" value="1"/>
</dbReference>
<evidence type="ECO:0000256" key="3">
    <source>
        <dbReference type="ARBA" id="ARBA00022723"/>
    </source>
</evidence>
<dbReference type="InterPro" id="IPR006158">
    <property type="entry name" value="Cobalamin-bd"/>
</dbReference>
<dbReference type="InterPro" id="IPR036724">
    <property type="entry name" value="Cobalamin-bd_sf"/>
</dbReference>
<evidence type="ECO:0000259" key="8">
    <source>
        <dbReference type="PROSITE" id="PS51918"/>
    </source>
</evidence>
<gene>
    <name evidence="9" type="ORF">E4P82_07575</name>
</gene>
<keyword evidence="2" id="KW-0949">S-adenosyl-L-methionine</keyword>
<dbReference type="Proteomes" id="UP000760480">
    <property type="component" value="Unassembled WGS sequence"/>
</dbReference>
<dbReference type="CDD" id="cd01335">
    <property type="entry name" value="Radical_SAM"/>
    <property type="match status" value="1"/>
</dbReference>
<dbReference type="InterPro" id="IPR051198">
    <property type="entry name" value="BchE-like"/>
</dbReference>
<evidence type="ECO:0000256" key="1">
    <source>
        <dbReference type="ARBA" id="ARBA00001966"/>
    </source>
</evidence>
<feature type="domain" description="B12-binding" evidence="7">
    <location>
        <begin position="2"/>
        <end position="134"/>
    </location>
</feature>
<feature type="region of interest" description="Disordered" evidence="6">
    <location>
        <begin position="489"/>
        <end position="509"/>
    </location>
</feature>
<dbReference type="Gene3D" id="3.40.50.280">
    <property type="entry name" value="Cobalamin-binding domain"/>
    <property type="match status" value="1"/>
</dbReference>
<keyword evidence="5" id="KW-0411">Iron-sulfur</keyword>
<protein>
    <submittedName>
        <fullName evidence="9">DUF4080 domain-containing protein</fullName>
    </submittedName>
</protein>
<sequence>MPAILLSTLNARYFHASLGLRYLLANLGELQADAAIREFIITQRPLDIAEALLAEQPRIVGFGVYIWNVVETAQVVALLKQVRPDLVVVLGGPEVSHEWDRQAIVELADYLIAGPGDWAFAQLCQRIHAGNPPTEKVIAADPPPLDRLLSPYRFYTDEDIAHRLIYVEASRGCPFKCEFCLSALDKTAWPFPLEPFLAELQMLHQRGVRHFKFVDRTFNLNVKTCARILDFFLERLDERLFLHFELIPDHLPEPLKTRLLRFPPGSLQFEIGVQTFNPTVQTLISRKQDNRKTVDNLVWLRRNTHAYLHADLIAGLPGEDLASFADSFDRLAALDPHEIQVGVLKRLRGAPLDRHTAPFDCRYNPHPPYNLLCSATLDFATMRRLERFARYWDLIGNSGRFPKTRPLLLGEQPFDRFMRLSDWLFATTGQTHRFALERLFDLLYRGLVEILSVAEPAARAALATDYQASGAKGCPAFLRPAQLSASNEGSVMFGTTSSTRQARHQRSER</sequence>
<evidence type="ECO:0000256" key="2">
    <source>
        <dbReference type="ARBA" id="ARBA00022691"/>
    </source>
</evidence>
<dbReference type="SUPFAM" id="SSF52242">
    <property type="entry name" value="Cobalamin (vitamin B12)-binding domain"/>
    <property type="match status" value="1"/>
</dbReference>
<reference evidence="9 10" key="1">
    <citation type="submission" date="2019-03" db="EMBL/GenBank/DDBJ databases">
        <title>Metabolic reconstructions from genomes of highly enriched 'Candidatus Accumulibacter' and 'Candidatus Competibacter' bioreactor populations.</title>
        <authorList>
            <person name="Annavajhala M.K."/>
            <person name="Welles L."/>
            <person name="Abbas B."/>
            <person name="Sorokin D."/>
            <person name="Park H."/>
            <person name="Van Loosdrecht M."/>
            <person name="Chandran K."/>
        </authorList>
    </citation>
    <scope>NUCLEOTIDE SEQUENCE [LARGE SCALE GENOMIC DNA]</scope>
    <source>
        <strain evidence="9 10">SBR_G</strain>
    </source>
</reference>
<evidence type="ECO:0000313" key="9">
    <source>
        <dbReference type="EMBL" id="NMQ19073.1"/>
    </source>
</evidence>
<evidence type="ECO:0000256" key="6">
    <source>
        <dbReference type="SAM" id="MobiDB-lite"/>
    </source>
</evidence>
<keyword evidence="4" id="KW-0408">Iron</keyword>
<dbReference type="InterPro" id="IPR023404">
    <property type="entry name" value="rSAM_horseshoe"/>
</dbReference>
<evidence type="ECO:0000259" key="7">
    <source>
        <dbReference type="PROSITE" id="PS51332"/>
    </source>
</evidence>
<dbReference type="InterPro" id="IPR007197">
    <property type="entry name" value="rSAM"/>
</dbReference>
<dbReference type="InterPro" id="IPR025288">
    <property type="entry name" value="DUF4080"/>
</dbReference>
<dbReference type="InterPro" id="IPR006638">
    <property type="entry name" value="Elp3/MiaA/NifB-like_rSAM"/>
</dbReference>
<dbReference type="PANTHER" id="PTHR43409">
    <property type="entry name" value="ANAEROBIC MAGNESIUM-PROTOPORPHYRIN IX MONOMETHYL ESTER CYCLASE-RELATED"/>
    <property type="match status" value="1"/>
</dbReference>
<feature type="domain" description="Radical SAM core" evidence="8">
    <location>
        <begin position="159"/>
        <end position="394"/>
    </location>
</feature>
<comment type="cofactor">
    <cofactor evidence="1">
        <name>[4Fe-4S] cluster</name>
        <dbReference type="ChEBI" id="CHEBI:49883"/>
    </cofactor>
</comment>
<accession>A0ABX1TI66</accession>